<gene>
    <name evidence="3" type="ORF">CR103_14805</name>
</gene>
<dbReference type="PIRSF" id="PIRSF037118">
    <property type="entry name" value="Tellurite_resistance_TerA"/>
    <property type="match status" value="1"/>
</dbReference>
<feature type="domain" description="TerD" evidence="2">
    <location>
        <begin position="28"/>
        <end position="164"/>
    </location>
</feature>
<keyword evidence="4" id="KW-1185">Reference proteome</keyword>
<comment type="caution">
    <text evidence="3">The sequence shown here is derived from an EMBL/GenBank/DDBJ whole genome shotgun (WGS) entry which is preliminary data.</text>
</comment>
<evidence type="ECO:0000313" key="3">
    <source>
        <dbReference type="EMBL" id="PIL39089.1"/>
    </source>
</evidence>
<dbReference type="Pfam" id="PF02342">
    <property type="entry name" value="TerD"/>
    <property type="match status" value="1"/>
</dbReference>
<dbReference type="CDD" id="cd06974">
    <property type="entry name" value="TerD_like"/>
    <property type="match status" value="2"/>
</dbReference>
<evidence type="ECO:0000313" key="4">
    <source>
        <dbReference type="Proteomes" id="UP000228593"/>
    </source>
</evidence>
<dbReference type="EMBL" id="PDOB01000024">
    <property type="protein sequence ID" value="PIL39089.1"/>
    <property type="molecule type" value="Genomic_DNA"/>
</dbReference>
<dbReference type="PANTHER" id="PTHR32097">
    <property type="entry name" value="CAMP-BINDING PROTEIN 1-RELATED"/>
    <property type="match status" value="1"/>
</dbReference>
<reference evidence="3 4" key="1">
    <citation type="submission" date="2017-10" db="EMBL/GenBank/DDBJ databases">
        <title>Massilia psychrophilum sp. nov., a novel purple-pigmented bacterium isolated from Tianshan glacier, Xinjiang Municipality, China.</title>
        <authorList>
            <person name="Wang H."/>
        </authorList>
    </citation>
    <scope>NUCLEOTIDE SEQUENCE [LARGE SCALE GENOMIC DNA]</scope>
    <source>
        <strain evidence="3 4">JCM 30813</strain>
    </source>
</reference>
<dbReference type="PANTHER" id="PTHR32097:SF3">
    <property type="entry name" value="TELLURITE RESISTANCE PROTEIN"/>
    <property type="match status" value="1"/>
</dbReference>
<dbReference type="InterPro" id="IPR051324">
    <property type="entry name" value="Stress/Tellurium_Resist"/>
</dbReference>
<evidence type="ECO:0000259" key="2">
    <source>
        <dbReference type="Pfam" id="PF02342"/>
    </source>
</evidence>
<proteinExistence type="predicted"/>
<dbReference type="Proteomes" id="UP000228593">
    <property type="component" value="Unassembled WGS sequence"/>
</dbReference>
<protein>
    <submittedName>
        <fullName evidence="3">Tellurium resistance protein</fullName>
    </submittedName>
</protein>
<dbReference type="RefSeq" id="WP_099916746.1">
    <property type="nucleotide sequence ID" value="NZ_BMHS01000019.1"/>
</dbReference>
<organism evidence="3 4">
    <name type="scientific">Massilia psychrophila</name>
    <dbReference type="NCBI Taxonomy" id="1603353"/>
    <lineage>
        <taxon>Bacteria</taxon>
        <taxon>Pseudomonadati</taxon>
        <taxon>Pseudomonadota</taxon>
        <taxon>Betaproteobacteria</taxon>
        <taxon>Burkholderiales</taxon>
        <taxon>Oxalobacteraceae</taxon>
        <taxon>Telluria group</taxon>
        <taxon>Massilia</taxon>
    </lineage>
</organism>
<dbReference type="InterPro" id="IPR017115">
    <property type="entry name" value="Tellurite_resistance_TerA"/>
</dbReference>
<accession>A0A2G8SZ74</accession>
<evidence type="ECO:0000256" key="1">
    <source>
        <dbReference type="ARBA" id="ARBA00022686"/>
    </source>
</evidence>
<dbReference type="Gene3D" id="2.60.60.30">
    <property type="entry name" value="sav2460 like domains"/>
    <property type="match status" value="2"/>
</dbReference>
<dbReference type="GO" id="GO:0046690">
    <property type="term" value="P:response to tellurium ion"/>
    <property type="evidence" value="ECO:0007669"/>
    <property type="project" value="UniProtKB-KW"/>
</dbReference>
<dbReference type="AlphaFoldDB" id="A0A2G8SZ74"/>
<sequence>MNEFARGQKGKLADLGCNSPFTVELDIAAAGMAIDVSCFGVDSADQLADERYMVFYNQLASPEGAVKLDLAGGKARFAVNLEALPASVAKLVFVAAIDGNGTMRAVGQSAMNLGGAVRFAWSGADFQDEKAVIVGEVYRKDGVWRFGAVGQGFNGGLSALLKHFGGAEAAPSAVPAAAPVPAATPAAKPVSLSKVTLEKRGDKISLDKRAGQGFGRIHVNLNWNQNSATAAPPVKIGFLAKLTGAVASTGIDLDLGCMYEMADGKTGLVQALGNAWGELDRRPYIKLEGDDRTGQVAGGENLTINGDHFSDIKRALIFTFIYKGAANWAATDGVVTIKMPEQAPIEVRLDQGGDQRMCAIAMIENVGGRLQVTKLAEYFAQEGKQSAHELMDRRFGFGLRWTTGTKD</sequence>
<dbReference type="OrthoDB" id="2079357at2"/>
<name>A0A2G8SZ74_9BURK</name>
<keyword evidence="1" id="KW-0778">Tellurium resistance</keyword>
<dbReference type="InterPro" id="IPR003325">
    <property type="entry name" value="TerD"/>
</dbReference>